<proteinExistence type="predicted"/>
<comment type="caution">
    <text evidence="2">The sequence shown here is derived from an EMBL/GenBank/DDBJ whole genome shotgun (WGS) entry which is preliminary data.</text>
</comment>
<keyword evidence="3" id="KW-1185">Reference proteome</keyword>
<dbReference type="Pfam" id="PF00535">
    <property type="entry name" value="Glycos_transf_2"/>
    <property type="match status" value="1"/>
</dbReference>
<reference evidence="2 3" key="1">
    <citation type="submission" date="2023-07" db="EMBL/GenBank/DDBJ databases">
        <title>Sorghum-associated microbial communities from plants grown in Nebraska, USA.</title>
        <authorList>
            <person name="Schachtman D."/>
        </authorList>
    </citation>
    <scope>NUCLEOTIDE SEQUENCE [LARGE SCALE GENOMIC DNA]</scope>
    <source>
        <strain evidence="2 3">BE316</strain>
    </source>
</reference>
<feature type="domain" description="Glycosyltransferase 2-like" evidence="1">
    <location>
        <begin position="8"/>
        <end position="124"/>
    </location>
</feature>
<evidence type="ECO:0000259" key="1">
    <source>
        <dbReference type="Pfam" id="PF00535"/>
    </source>
</evidence>
<dbReference type="RefSeq" id="WP_310331196.1">
    <property type="nucleotide sequence ID" value="NZ_JAVDXV010000007.1"/>
</dbReference>
<accession>A0ABU2ABQ3</accession>
<dbReference type="InterPro" id="IPR001173">
    <property type="entry name" value="Glyco_trans_2-like"/>
</dbReference>
<dbReference type="Proteomes" id="UP001180825">
    <property type="component" value="Unassembled WGS sequence"/>
</dbReference>
<dbReference type="SUPFAM" id="SSF53448">
    <property type="entry name" value="Nucleotide-diphospho-sugar transferases"/>
    <property type="match status" value="1"/>
</dbReference>
<evidence type="ECO:0000313" key="3">
    <source>
        <dbReference type="Proteomes" id="UP001180825"/>
    </source>
</evidence>
<dbReference type="CDD" id="cd00761">
    <property type="entry name" value="Glyco_tranf_GTA_type"/>
    <property type="match status" value="1"/>
</dbReference>
<protein>
    <submittedName>
        <fullName evidence="2">Glycosyltransferase involved in cell wall biosynthesis</fullName>
    </submittedName>
</protein>
<gene>
    <name evidence="2" type="ORF">J2X21_003793</name>
</gene>
<name>A0ABU2ABQ3_9BURK</name>
<evidence type="ECO:0000313" key="2">
    <source>
        <dbReference type="EMBL" id="MDR7334637.1"/>
    </source>
</evidence>
<dbReference type="EMBL" id="JAVDXV010000007">
    <property type="protein sequence ID" value="MDR7334637.1"/>
    <property type="molecule type" value="Genomic_DNA"/>
</dbReference>
<organism evidence="2 3">
    <name type="scientific">Roseateles asaccharophilus</name>
    <dbReference type="NCBI Taxonomy" id="582607"/>
    <lineage>
        <taxon>Bacteria</taxon>
        <taxon>Pseudomonadati</taxon>
        <taxon>Pseudomonadota</taxon>
        <taxon>Betaproteobacteria</taxon>
        <taxon>Burkholderiales</taxon>
        <taxon>Sphaerotilaceae</taxon>
        <taxon>Roseateles</taxon>
    </lineage>
</organism>
<sequence>MTPPPRITIGIPSYNRKDALLDVLTRLTDACTPAHRDRIDVLVIDDDSPDGAFDAVRALPFAAVDGDDGWLRVRKNTDRAGFCGNFFNLIRQCRSDYLLVSTDDDWLNADEVLKLAHYLGETDTPPAWITTLFRAPDGSVYRGREDVARIEAHEYRNCCNHLPGIVLNTAWAQRLLPLIEPVANSRDNVYPQACFSLALLLLGAPCVYHPAEPVRTGHDLPSGIAGYSTLESRWRQFKFFDQYIGALQALSTAEPFQQARAQIHQFHRQQLFRTLGNGLSEERPDLLPHFLDGARQFLGTSG</sequence>
<dbReference type="Gene3D" id="3.90.550.10">
    <property type="entry name" value="Spore Coat Polysaccharide Biosynthesis Protein SpsA, Chain A"/>
    <property type="match status" value="1"/>
</dbReference>
<dbReference type="InterPro" id="IPR029044">
    <property type="entry name" value="Nucleotide-diphossugar_trans"/>
</dbReference>